<dbReference type="Proteomes" id="UP001221686">
    <property type="component" value="Unassembled WGS sequence"/>
</dbReference>
<name>A0ABT5E562_9BACT</name>
<evidence type="ECO:0000256" key="1">
    <source>
        <dbReference type="ARBA" id="ARBA00052296"/>
    </source>
</evidence>
<dbReference type="InterPro" id="IPR027417">
    <property type="entry name" value="P-loop_NTPase"/>
</dbReference>
<evidence type="ECO:0000313" key="5">
    <source>
        <dbReference type="Proteomes" id="UP001221686"/>
    </source>
</evidence>
<dbReference type="PANTHER" id="PTHR10803">
    <property type="entry name" value="ARSENICAL PUMP-DRIVING ATPASE ARSENITE-TRANSLOCATING ATPASE"/>
    <property type="match status" value="1"/>
</dbReference>
<proteinExistence type="predicted"/>
<dbReference type="InterPro" id="IPR025723">
    <property type="entry name" value="ArsA/GET3_ATPase-like"/>
</dbReference>
<dbReference type="InterPro" id="IPR003593">
    <property type="entry name" value="AAA+_ATPase"/>
</dbReference>
<dbReference type="EC" id="7.3.2.7" evidence="2"/>
<accession>A0ABT5E562</accession>
<keyword evidence="5" id="KW-1185">Reference proteome</keyword>
<dbReference type="RefSeq" id="WP_272089077.1">
    <property type="nucleotide sequence ID" value="NZ_JAQNDL010000003.1"/>
</dbReference>
<protein>
    <recommendedName>
        <fullName evidence="2">arsenite-transporting ATPase</fullName>
        <ecNumber evidence="2">7.3.2.7</ecNumber>
    </recommendedName>
</protein>
<dbReference type="SMART" id="SM00382">
    <property type="entry name" value="AAA"/>
    <property type="match status" value="1"/>
</dbReference>
<reference evidence="4 5" key="1">
    <citation type="submission" date="2022-11" db="EMBL/GenBank/DDBJ databases">
        <title>Minimal conservation of predation-associated metabolite biosynthetic gene clusters underscores biosynthetic potential of Myxococcota including descriptions for ten novel species: Archangium lansinium sp. nov., Myxococcus landrumus sp. nov., Nannocystis bai.</title>
        <authorList>
            <person name="Ahearne A."/>
            <person name="Stevens C."/>
            <person name="Dowd S."/>
        </authorList>
    </citation>
    <scope>NUCLEOTIDE SEQUENCE [LARGE SCALE GENOMIC DNA]</scope>
    <source>
        <strain evidence="4 5">BB15-2</strain>
    </source>
</reference>
<comment type="catalytic activity">
    <reaction evidence="1">
        <text>arsenite(in) + ATP + H2O = arsenite(out) + ADP + phosphate + H(+)</text>
        <dbReference type="Rhea" id="RHEA:11348"/>
        <dbReference type="ChEBI" id="CHEBI:15377"/>
        <dbReference type="ChEBI" id="CHEBI:15378"/>
        <dbReference type="ChEBI" id="CHEBI:29242"/>
        <dbReference type="ChEBI" id="CHEBI:30616"/>
        <dbReference type="ChEBI" id="CHEBI:43474"/>
        <dbReference type="ChEBI" id="CHEBI:456216"/>
        <dbReference type="EC" id="7.3.2.7"/>
    </reaction>
</comment>
<dbReference type="SUPFAM" id="SSF52540">
    <property type="entry name" value="P-loop containing nucleoside triphosphate hydrolases"/>
    <property type="match status" value="1"/>
</dbReference>
<dbReference type="Gene3D" id="3.40.50.300">
    <property type="entry name" value="P-loop containing nucleotide triphosphate hydrolases"/>
    <property type="match status" value="1"/>
</dbReference>
<gene>
    <name evidence="4" type="ORF">POL25_26935</name>
</gene>
<dbReference type="InterPro" id="IPR016300">
    <property type="entry name" value="ATPase_ArsA/GET3"/>
</dbReference>
<comment type="caution">
    <text evidence="4">The sequence shown here is derived from an EMBL/GenBank/DDBJ whole genome shotgun (WGS) entry which is preliminary data.</text>
</comment>
<feature type="domain" description="AAA+ ATPase" evidence="3">
    <location>
        <begin position="16"/>
        <end position="275"/>
    </location>
</feature>
<dbReference type="EMBL" id="JAQNDL010000003">
    <property type="protein sequence ID" value="MDC0720568.1"/>
    <property type="molecule type" value="Genomic_DNA"/>
</dbReference>
<dbReference type="Pfam" id="PF02374">
    <property type="entry name" value="ArsA_ATPase"/>
    <property type="match status" value="1"/>
</dbReference>
<sequence>MTSPRPGGDPLSAGPSRRVLLCVGPGGVGKTTCAAALALGAARQGKRVLVVTIDPSRRLAQALGQDRARAGEELPVPLPLEGKGSLHALLLAPDVVFDRIVRAYAETPAAARQITQNPIYRAIAENLGGALEYAAMAQLQILHAERRYDLIVLDTPPTANAIDFLSAPERIHEVVTNPATRILTGGGKLGARLLGVGNGVVLKALGAIGGGEFLAELGAFLRDFSGVLSAFQQRAGDFSTLLTSPDTGVVLATSASPLSVREGLDFLRVLHERGLRVDSVVLNRVLPPFPPPPPTEAVQATLAEQVEPAVLEDTLQRVLGVYAGLRVQGEQSVAAGQALTAAYPRLPLWLLPLRDPAPTSVADLAELVAQFVRWGS</sequence>
<evidence type="ECO:0000313" key="4">
    <source>
        <dbReference type="EMBL" id="MDC0720568.1"/>
    </source>
</evidence>
<evidence type="ECO:0000256" key="2">
    <source>
        <dbReference type="ARBA" id="ARBA00066752"/>
    </source>
</evidence>
<dbReference type="PANTHER" id="PTHR10803:SF26">
    <property type="entry name" value="ANION TRANSPORTER ATPASE-RELATED"/>
    <property type="match status" value="1"/>
</dbReference>
<evidence type="ECO:0000259" key="3">
    <source>
        <dbReference type="SMART" id="SM00382"/>
    </source>
</evidence>
<organism evidence="4 5">
    <name type="scientific">Nannocystis bainbridge</name>
    <dbReference type="NCBI Taxonomy" id="2995303"/>
    <lineage>
        <taxon>Bacteria</taxon>
        <taxon>Pseudomonadati</taxon>
        <taxon>Myxococcota</taxon>
        <taxon>Polyangia</taxon>
        <taxon>Nannocystales</taxon>
        <taxon>Nannocystaceae</taxon>
        <taxon>Nannocystis</taxon>
    </lineage>
</organism>